<dbReference type="PATRIC" id="fig|330734.3.peg.3371"/>
<evidence type="ECO:0000313" key="7">
    <source>
        <dbReference type="Proteomes" id="UP000036406"/>
    </source>
</evidence>
<evidence type="ECO:0000256" key="4">
    <source>
        <dbReference type="ARBA" id="ARBA00023163"/>
    </source>
</evidence>
<dbReference type="SUPFAM" id="SSF46785">
    <property type="entry name" value="Winged helix' DNA-binding domain"/>
    <property type="match status" value="1"/>
</dbReference>
<dbReference type="Pfam" id="PF00126">
    <property type="entry name" value="HTH_1"/>
    <property type="match status" value="1"/>
</dbReference>
<name>A0A0H4IFQ3_9GAMM</name>
<accession>A0A0H4IFQ3</accession>
<comment type="similarity">
    <text evidence="1">Belongs to the LysR transcriptional regulatory family.</text>
</comment>
<keyword evidence="3" id="KW-0238">DNA-binding</keyword>
<evidence type="ECO:0000256" key="2">
    <source>
        <dbReference type="ARBA" id="ARBA00023015"/>
    </source>
</evidence>
<dbReference type="PROSITE" id="PS50931">
    <property type="entry name" value="HTH_LYSR"/>
    <property type="match status" value="1"/>
</dbReference>
<dbReference type="PANTHER" id="PTHR30537">
    <property type="entry name" value="HTH-TYPE TRANSCRIPTIONAL REGULATOR"/>
    <property type="match status" value="1"/>
</dbReference>
<dbReference type="SUPFAM" id="SSF53850">
    <property type="entry name" value="Periplasmic binding protein-like II"/>
    <property type="match status" value="1"/>
</dbReference>
<dbReference type="GO" id="GO:0003700">
    <property type="term" value="F:DNA-binding transcription factor activity"/>
    <property type="evidence" value="ECO:0007669"/>
    <property type="project" value="InterPro"/>
</dbReference>
<keyword evidence="4" id="KW-0804">Transcription</keyword>
<dbReference type="PRINTS" id="PR00039">
    <property type="entry name" value="HTHLYSR"/>
</dbReference>
<proteinExistence type="inferred from homology"/>
<dbReference type="InterPro" id="IPR036388">
    <property type="entry name" value="WH-like_DNA-bd_sf"/>
</dbReference>
<dbReference type="RefSeq" id="WP_048387808.1">
    <property type="nucleotide sequence ID" value="NZ_CP011494.1"/>
</dbReference>
<dbReference type="InterPro" id="IPR058163">
    <property type="entry name" value="LysR-type_TF_proteobact-type"/>
</dbReference>
<keyword evidence="7" id="KW-1185">Reference proteome</keyword>
<organism evidence="6 7">
    <name type="scientific">Marinobacter psychrophilus</name>
    <dbReference type="NCBI Taxonomy" id="330734"/>
    <lineage>
        <taxon>Bacteria</taxon>
        <taxon>Pseudomonadati</taxon>
        <taxon>Pseudomonadota</taxon>
        <taxon>Gammaproteobacteria</taxon>
        <taxon>Pseudomonadales</taxon>
        <taxon>Marinobacteraceae</taxon>
        <taxon>Marinobacter</taxon>
    </lineage>
</organism>
<evidence type="ECO:0000313" key="6">
    <source>
        <dbReference type="EMBL" id="AKO53747.1"/>
    </source>
</evidence>
<feature type="domain" description="HTH lysR-type" evidence="5">
    <location>
        <begin position="1"/>
        <end position="59"/>
    </location>
</feature>
<reference evidence="6 7" key="1">
    <citation type="submission" date="2015-05" db="EMBL/GenBank/DDBJ databases">
        <title>Complete genome of Marinobacter psychrophilus strain 20041T isolated from sea-ice of the Canadian Basin.</title>
        <authorList>
            <person name="Song L."/>
            <person name="Ren L."/>
            <person name="Yu Y."/>
            <person name="Wang X."/>
        </authorList>
    </citation>
    <scope>NUCLEOTIDE SEQUENCE [LARGE SCALE GENOMIC DNA]</scope>
    <source>
        <strain evidence="6 7">20041</strain>
    </source>
</reference>
<dbReference type="KEGG" id="mpq:ABA45_16015"/>
<dbReference type="Gene3D" id="1.10.10.10">
    <property type="entry name" value="Winged helix-like DNA-binding domain superfamily/Winged helix DNA-binding domain"/>
    <property type="match status" value="1"/>
</dbReference>
<protein>
    <submittedName>
        <fullName evidence="6">LysR family transcriptional regulator</fullName>
    </submittedName>
</protein>
<sequence length="297" mass="32439">MDRIHQMQVLVAVAEEGGFSSAARRLSLSGPAITRAISSLEEDLNVQLFKRTTRQVRITEAGARYLEDVKRILSDITDAEETISGTAAAPKGHLVVTAPAMFGRLHVMPGIATFLKKFPDMTVDALLLDRIVDMLEEGVDVGVRIGRLPDSSIRARKVAEVRTVLVGSPDYLVAKGIPRSPKDLANHALIAARTGNFSPAWRFSAENREISVKVRPRLTATSNDAVIEAAVNGLGITRALSYQVGPAVADGRLKVVLEEWELPPIPVHIIHREDRTVPVKVRAFIDCLYDSLKNALD</sequence>
<dbReference type="InterPro" id="IPR005119">
    <property type="entry name" value="LysR_subst-bd"/>
</dbReference>
<dbReference type="Proteomes" id="UP000036406">
    <property type="component" value="Chromosome"/>
</dbReference>
<dbReference type="EMBL" id="CP011494">
    <property type="protein sequence ID" value="AKO53747.1"/>
    <property type="molecule type" value="Genomic_DNA"/>
</dbReference>
<dbReference type="InterPro" id="IPR036390">
    <property type="entry name" value="WH_DNA-bd_sf"/>
</dbReference>
<evidence type="ECO:0000259" key="5">
    <source>
        <dbReference type="PROSITE" id="PS50931"/>
    </source>
</evidence>
<keyword evidence="2" id="KW-0805">Transcription regulation</keyword>
<dbReference type="Gene3D" id="3.40.190.290">
    <property type="match status" value="1"/>
</dbReference>
<evidence type="ECO:0000256" key="3">
    <source>
        <dbReference type="ARBA" id="ARBA00023125"/>
    </source>
</evidence>
<evidence type="ECO:0000256" key="1">
    <source>
        <dbReference type="ARBA" id="ARBA00009437"/>
    </source>
</evidence>
<dbReference type="GO" id="GO:0043565">
    <property type="term" value="F:sequence-specific DNA binding"/>
    <property type="evidence" value="ECO:0007669"/>
    <property type="project" value="TreeGrafter"/>
</dbReference>
<dbReference type="PANTHER" id="PTHR30537:SF5">
    <property type="entry name" value="HTH-TYPE TRANSCRIPTIONAL ACTIVATOR TTDR-RELATED"/>
    <property type="match status" value="1"/>
</dbReference>
<gene>
    <name evidence="6" type="ORF">ABA45_16015</name>
</gene>
<dbReference type="GO" id="GO:0006351">
    <property type="term" value="P:DNA-templated transcription"/>
    <property type="evidence" value="ECO:0007669"/>
    <property type="project" value="TreeGrafter"/>
</dbReference>
<dbReference type="Pfam" id="PF03466">
    <property type="entry name" value="LysR_substrate"/>
    <property type="match status" value="1"/>
</dbReference>
<dbReference type="InterPro" id="IPR000847">
    <property type="entry name" value="LysR_HTH_N"/>
</dbReference>
<dbReference type="FunFam" id="1.10.10.10:FF:000001">
    <property type="entry name" value="LysR family transcriptional regulator"/>
    <property type="match status" value="1"/>
</dbReference>
<dbReference type="AlphaFoldDB" id="A0A0H4IFQ3"/>
<dbReference type="STRING" id="330734.ABA45_16015"/>
<dbReference type="CDD" id="cd08471">
    <property type="entry name" value="PBP2_CrgA_like_2"/>
    <property type="match status" value="1"/>
</dbReference>